<sequence length="68" mass="7623">MYIFYKEAGSREQGAGSREQGAERATQNSKFKILYTPQRQLLMGGDEVRDSATPKTALAPLHPFFTDN</sequence>
<organism evidence="1 2">
    <name type="scientific">Scytonema millei VB511283</name>
    <dbReference type="NCBI Taxonomy" id="1245923"/>
    <lineage>
        <taxon>Bacteria</taxon>
        <taxon>Bacillati</taxon>
        <taxon>Cyanobacteriota</taxon>
        <taxon>Cyanophyceae</taxon>
        <taxon>Nostocales</taxon>
        <taxon>Scytonemataceae</taxon>
        <taxon>Scytonema</taxon>
    </lineage>
</organism>
<evidence type="ECO:0000313" key="1">
    <source>
        <dbReference type="EMBL" id="NHC34059.1"/>
    </source>
</evidence>
<gene>
    <name evidence="1" type="ORF">QH73_0005180</name>
</gene>
<protein>
    <submittedName>
        <fullName evidence="1">Uncharacterized protein</fullName>
    </submittedName>
</protein>
<name>A0A9X5E2U6_9CYAN</name>
<evidence type="ECO:0000313" key="2">
    <source>
        <dbReference type="Proteomes" id="UP000031532"/>
    </source>
</evidence>
<dbReference type="Proteomes" id="UP000031532">
    <property type="component" value="Unassembled WGS sequence"/>
</dbReference>
<reference evidence="1 2" key="1">
    <citation type="journal article" date="2015" name="Genome Announc.">
        <title>Draft Genome Sequence of the Terrestrial Cyanobacterium Scytonema millei VB511283, Isolated from Eastern India.</title>
        <authorList>
            <person name="Sen D."/>
            <person name="Chandrababunaidu M.M."/>
            <person name="Singh D."/>
            <person name="Sanghi N."/>
            <person name="Ghorai A."/>
            <person name="Mishra G.P."/>
            <person name="Madduluri M."/>
            <person name="Adhikary S.P."/>
            <person name="Tripathy S."/>
        </authorList>
    </citation>
    <scope>NUCLEOTIDE SEQUENCE [LARGE SCALE GENOMIC DNA]</scope>
    <source>
        <strain evidence="1 2">VB511283</strain>
    </source>
</reference>
<proteinExistence type="predicted"/>
<accession>A0A9X5E2U6</accession>
<dbReference type="RefSeq" id="WP_039715495.1">
    <property type="nucleotide sequence ID" value="NZ_JTJC03000001.1"/>
</dbReference>
<dbReference type="AlphaFoldDB" id="A0A9X5E2U6"/>
<dbReference type="EMBL" id="JTJC03000001">
    <property type="protein sequence ID" value="NHC34059.1"/>
    <property type="molecule type" value="Genomic_DNA"/>
</dbReference>
<comment type="caution">
    <text evidence="1">The sequence shown here is derived from an EMBL/GenBank/DDBJ whole genome shotgun (WGS) entry which is preliminary data.</text>
</comment>
<keyword evidence="2" id="KW-1185">Reference proteome</keyword>